<keyword evidence="3" id="KW-1185">Reference proteome</keyword>
<feature type="domain" description="Reverse transcriptase" evidence="1">
    <location>
        <begin position="5"/>
        <end position="110"/>
    </location>
</feature>
<proteinExistence type="predicted"/>
<gene>
    <name evidence="2" type="ORF">D4764_09G0000040</name>
</gene>
<dbReference type="Proteomes" id="UP000324091">
    <property type="component" value="Chromosome 9"/>
</dbReference>
<accession>A0A5C6MK14</accession>
<dbReference type="EMBL" id="RHFK02000022">
    <property type="protein sequence ID" value="TWW54955.1"/>
    <property type="molecule type" value="Genomic_DNA"/>
</dbReference>
<organism evidence="2 3">
    <name type="scientific">Takifugu flavidus</name>
    <name type="common">sansaifugu</name>
    <dbReference type="NCBI Taxonomy" id="433684"/>
    <lineage>
        <taxon>Eukaryota</taxon>
        <taxon>Metazoa</taxon>
        <taxon>Chordata</taxon>
        <taxon>Craniata</taxon>
        <taxon>Vertebrata</taxon>
        <taxon>Euteleostomi</taxon>
        <taxon>Actinopterygii</taxon>
        <taxon>Neopterygii</taxon>
        <taxon>Teleostei</taxon>
        <taxon>Neoteleostei</taxon>
        <taxon>Acanthomorphata</taxon>
        <taxon>Eupercaria</taxon>
        <taxon>Tetraodontiformes</taxon>
        <taxon>Tetradontoidea</taxon>
        <taxon>Tetraodontidae</taxon>
        <taxon>Takifugu</taxon>
    </lineage>
</organism>
<dbReference type="AlphaFoldDB" id="A0A5C6MK14"/>
<evidence type="ECO:0000313" key="3">
    <source>
        <dbReference type="Proteomes" id="UP000324091"/>
    </source>
</evidence>
<name>A0A5C6MK14_9TELE</name>
<sequence>MCKWVLDFLSERPQSVRAGSNTSQTVVLSTGAPQGCVLSPLLFTQLAHDCIPSYNHIIKFADDTTVVSVITNNNEAAYSSVRRRPPQYPPLIINGAAVERVSSTKFLGVHVSGQESSDMPILPLQTEESTCPTPIMCTFYRGTIESVITGCITVWYGGGSASC</sequence>
<dbReference type="InterPro" id="IPR000477">
    <property type="entry name" value="RT_dom"/>
</dbReference>
<protein>
    <recommendedName>
        <fullName evidence="1">Reverse transcriptase domain-containing protein</fullName>
    </recommendedName>
</protein>
<evidence type="ECO:0000313" key="2">
    <source>
        <dbReference type="EMBL" id="TWW54955.1"/>
    </source>
</evidence>
<dbReference type="InterPro" id="IPR043502">
    <property type="entry name" value="DNA/RNA_pol_sf"/>
</dbReference>
<dbReference type="SUPFAM" id="SSF56672">
    <property type="entry name" value="DNA/RNA polymerases"/>
    <property type="match status" value="1"/>
</dbReference>
<evidence type="ECO:0000259" key="1">
    <source>
        <dbReference type="Pfam" id="PF00078"/>
    </source>
</evidence>
<dbReference type="Pfam" id="PF00078">
    <property type="entry name" value="RVT_1"/>
    <property type="match status" value="1"/>
</dbReference>
<comment type="caution">
    <text evidence="2">The sequence shown here is derived from an EMBL/GenBank/DDBJ whole genome shotgun (WGS) entry which is preliminary data.</text>
</comment>
<reference evidence="2 3" key="1">
    <citation type="submission" date="2019-04" db="EMBL/GenBank/DDBJ databases">
        <title>Chromosome genome assembly for Takifugu flavidus.</title>
        <authorList>
            <person name="Xiao S."/>
        </authorList>
    </citation>
    <scope>NUCLEOTIDE SEQUENCE [LARGE SCALE GENOMIC DNA]</scope>
    <source>
        <strain evidence="2">HTHZ2018</strain>
        <tissue evidence="2">Muscle</tissue>
    </source>
</reference>